<organism evidence="5 6">
    <name type="scientific">Candidatus Manganitrophus noduliformans</name>
    <dbReference type="NCBI Taxonomy" id="2606439"/>
    <lineage>
        <taxon>Bacteria</taxon>
        <taxon>Pseudomonadati</taxon>
        <taxon>Nitrospirota</taxon>
        <taxon>Nitrospiria</taxon>
        <taxon>Candidatus Troglogloeales</taxon>
        <taxon>Candidatus Manganitrophaceae</taxon>
        <taxon>Candidatus Manganitrophus</taxon>
    </lineage>
</organism>
<dbReference type="AlphaFoldDB" id="A0A7X6IA50"/>
<dbReference type="Pfam" id="PF25063">
    <property type="entry name" value="ARM_TT21_C"/>
    <property type="match status" value="1"/>
</dbReference>
<dbReference type="EMBL" id="VTOW01000001">
    <property type="protein sequence ID" value="NKE70116.1"/>
    <property type="molecule type" value="Genomic_DNA"/>
</dbReference>
<dbReference type="InterPro" id="IPR051685">
    <property type="entry name" value="Ycf3/AcsC/BcsC/TPR_MFPF"/>
</dbReference>
<dbReference type="Proteomes" id="UP000534783">
    <property type="component" value="Unassembled WGS sequence"/>
</dbReference>
<dbReference type="Pfam" id="PF13181">
    <property type="entry name" value="TPR_8"/>
    <property type="match status" value="1"/>
</dbReference>
<dbReference type="SUPFAM" id="SSF48452">
    <property type="entry name" value="TPR-like"/>
    <property type="match status" value="1"/>
</dbReference>
<dbReference type="Pfam" id="PF13414">
    <property type="entry name" value="TPR_11"/>
    <property type="match status" value="1"/>
</dbReference>
<reference evidence="5 6" key="1">
    <citation type="journal article" date="2020" name="Nature">
        <title>Bacterial chemolithoautotrophy via manganese oxidation.</title>
        <authorList>
            <person name="Yu H."/>
            <person name="Leadbetter J.R."/>
        </authorList>
    </citation>
    <scope>NUCLEOTIDE SEQUENCE [LARGE SCALE GENOMIC DNA]</scope>
    <source>
        <strain evidence="5 6">Mn-1</strain>
    </source>
</reference>
<protein>
    <submittedName>
        <fullName evidence="5">Tetratricopeptide repeat protein</fullName>
    </submittedName>
</protein>
<dbReference type="PROSITE" id="PS50005">
    <property type="entry name" value="TPR"/>
    <property type="match status" value="6"/>
</dbReference>
<name>A0A7X6IA50_9BACT</name>
<comment type="caution">
    <text evidence="5">The sequence shown here is derived from an EMBL/GenBank/DDBJ whole genome shotgun (WGS) entry which is preliminary data.</text>
</comment>
<feature type="repeat" description="TPR" evidence="3">
    <location>
        <begin position="67"/>
        <end position="100"/>
    </location>
</feature>
<dbReference type="PANTHER" id="PTHR44943">
    <property type="entry name" value="CELLULOSE SYNTHASE OPERON PROTEIN C"/>
    <property type="match status" value="1"/>
</dbReference>
<evidence type="ECO:0000313" key="5">
    <source>
        <dbReference type="EMBL" id="NKE70116.1"/>
    </source>
</evidence>
<evidence type="ECO:0000256" key="3">
    <source>
        <dbReference type="PROSITE-ProRule" id="PRU00339"/>
    </source>
</evidence>
<dbReference type="InterPro" id="IPR056834">
    <property type="entry name" value="ARM_TT21_C"/>
</dbReference>
<keyword evidence="2 3" id="KW-0802">TPR repeat</keyword>
<evidence type="ECO:0000259" key="4">
    <source>
        <dbReference type="Pfam" id="PF25063"/>
    </source>
</evidence>
<gene>
    <name evidence="5" type="ORF">MNODULE_05085</name>
</gene>
<feature type="repeat" description="TPR" evidence="3">
    <location>
        <begin position="137"/>
        <end position="170"/>
    </location>
</feature>
<feature type="domain" description="Tetratricopeptide repeat protein 21A/21B C-terminal ARM" evidence="4">
    <location>
        <begin position="67"/>
        <end position="169"/>
    </location>
</feature>
<evidence type="ECO:0000256" key="1">
    <source>
        <dbReference type="ARBA" id="ARBA00022737"/>
    </source>
</evidence>
<accession>A0A7X6IA50</accession>
<dbReference type="PROSITE" id="PS50293">
    <property type="entry name" value="TPR_REGION"/>
    <property type="match status" value="3"/>
</dbReference>
<keyword evidence="1" id="KW-0677">Repeat</keyword>
<dbReference type="InterPro" id="IPR011990">
    <property type="entry name" value="TPR-like_helical_dom_sf"/>
</dbReference>
<keyword evidence="6" id="KW-1185">Reference proteome</keyword>
<evidence type="ECO:0000313" key="6">
    <source>
        <dbReference type="Proteomes" id="UP000534783"/>
    </source>
</evidence>
<dbReference type="InterPro" id="IPR019734">
    <property type="entry name" value="TPR_rpt"/>
</dbReference>
<feature type="repeat" description="TPR" evidence="3">
    <location>
        <begin position="174"/>
        <end position="207"/>
    </location>
</feature>
<feature type="repeat" description="TPR" evidence="3">
    <location>
        <begin position="33"/>
        <end position="66"/>
    </location>
</feature>
<feature type="repeat" description="TPR" evidence="3">
    <location>
        <begin position="101"/>
        <end position="134"/>
    </location>
</feature>
<proteinExistence type="predicted"/>
<feature type="repeat" description="TPR" evidence="3">
    <location>
        <begin position="208"/>
        <end position="241"/>
    </location>
</feature>
<sequence>MWMRWKRAMIWILIPLCTACGMGEAQLKREREASAHYKLGISYINDNSLQRAFIEFQKAIELDPRYRDAHYALGHVHFMQENYKEAVISLQKSLSADPEFSDAHNYLGKVYEAQGKFDQAISEYQAALKNLQYATPEKPYLNLGLVYLKQEKYDEAVRSFESVLRINPRPEFIALTQNGLGRAYFQMGKLKESIASYQEAIRLAPDFVDAHLNLASAYLREGSKGLAAGSFKKVVELSPKSSQAKEAQKFLDALR</sequence>
<dbReference type="SMART" id="SM00028">
    <property type="entry name" value="TPR"/>
    <property type="match status" value="6"/>
</dbReference>
<evidence type="ECO:0000256" key="2">
    <source>
        <dbReference type="ARBA" id="ARBA00022803"/>
    </source>
</evidence>
<dbReference type="Gene3D" id="1.25.40.10">
    <property type="entry name" value="Tetratricopeptide repeat domain"/>
    <property type="match status" value="2"/>
</dbReference>
<dbReference type="PANTHER" id="PTHR44943:SF8">
    <property type="entry name" value="TPR REPEAT-CONTAINING PROTEIN MJ0263"/>
    <property type="match status" value="1"/>
</dbReference>